<gene>
    <name evidence="2" type="ORF">ES674_15285</name>
</gene>
<accession>A0A5D0QXQ1</accession>
<feature type="domain" description="DUF4145" evidence="1">
    <location>
        <begin position="91"/>
        <end position="173"/>
    </location>
</feature>
<proteinExistence type="predicted"/>
<dbReference type="InterPro" id="IPR025285">
    <property type="entry name" value="DUF4145"/>
</dbReference>
<sequence>MKWNNITELNSKDYKCGHCGKDIASKEGYKATTENYGRMSSQSYSIDGQIYICHFCEKPTFFDYNDEQFPGAIFGNSVNYISDDLVSNLFEEARRCHSVNAFTSSVMCCRKLLMNISVSEGAKEGLSFQGYIDYLDNNGYVPPNGKTWVDNIRKLGNTANHKIETQNENNSKLILNFTSMLLKFIYEMPGLLENSAE</sequence>
<evidence type="ECO:0000259" key="1">
    <source>
        <dbReference type="Pfam" id="PF13643"/>
    </source>
</evidence>
<dbReference type="Proteomes" id="UP000323720">
    <property type="component" value="Unassembled WGS sequence"/>
</dbReference>
<comment type="caution">
    <text evidence="2">The sequence shown here is derived from an EMBL/GenBank/DDBJ whole genome shotgun (WGS) entry which is preliminary data.</text>
</comment>
<evidence type="ECO:0000313" key="3">
    <source>
        <dbReference type="Proteomes" id="UP000323720"/>
    </source>
</evidence>
<dbReference type="RefSeq" id="WP_148405514.1">
    <property type="nucleotide sequence ID" value="NZ_VSKK01000009.1"/>
</dbReference>
<dbReference type="OrthoDB" id="2083942at2"/>
<dbReference type="AlphaFoldDB" id="A0A5D0QXQ1"/>
<reference evidence="2 3" key="1">
    <citation type="submission" date="2019-08" db="EMBL/GenBank/DDBJ databases">
        <title>Genomes of Antarctic Bizionia species.</title>
        <authorList>
            <person name="Bowman J.P."/>
        </authorList>
    </citation>
    <scope>NUCLEOTIDE SEQUENCE [LARGE SCALE GENOMIC DNA]</scope>
    <source>
        <strain evidence="2 3">ADA-4</strain>
    </source>
</reference>
<dbReference type="Pfam" id="PF13643">
    <property type="entry name" value="DUF4145"/>
    <property type="match status" value="1"/>
</dbReference>
<evidence type="ECO:0000313" key="2">
    <source>
        <dbReference type="EMBL" id="TYB73004.1"/>
    </source>
</evidence>
<keyword evidence="3" id="KW-1185">Reference proteome</keyword>
<organism evidence="2 3">
    <name type="scientific">Bizionia myxarmorum</name>
    <dbReference type="NCBI Taxonomy" id="291186"/>
    <lineage>
        <taxon>Bacteria</taxon>
        <taxon>Pseudomonadati</taxon>
        <taxon>Bacteroidota</taxon>
        <taxon>Flavobacteriia</taxon>
        <taxon>Flavobacteriales</taxon>
        <taxon>Flavobacteriaceae</taxon>
        <taxon>Bizionia</taxon>
    </lineage>
</organism>
<protein>
    <submittedName>
        <fullName evidence="2">DUF4145 domain-containing protein</fullName>
    </submittedName>
</protein>
<name>A0A5D0QXQ1_9FLAO</name>
<dbReference type="EMBL" id="VSKK01000009">
    <property type="protein sequence ID" value="TYB73004.1"/>
    <property type="molecule type" value="Genomic_DNA"/>
</dbReference>